<evidence type="ECO:0000313" key="1">
    <source>
        <dbReference type="EMBL" id="PIE92758.1"/>
    </source>
</evidence>
<dbReference type="AlphaFoldDB" id="A0A2G6Q7G0"/>
<reference evidence="1 2" key="1">
    <citation type="submission" date="2017-09" db="EMBL/GenBank/DDBJ databases">
        <title>Biocontrol bacteria screening and application from spent mushroom substrate.</title>
        <authorList>
            <person name="Sun X."/>
        </authorList>
    </citation>
    <scope>NUCLEOTIDE SEQUENCE [LARGE SCALE GENOMIC DNA]</scope>
    <source>
        <strain evidence="1 2">100374</strain>
    </source>
</reference>
<name>A0A2G6Q7G0_9BACI</name>
<dbReference type="EMBL" id="NWUW01000026">
    <property type="protein sequence ID" value="PIE92758.1"/>
    <property type="molecule type" value="Genomic_DNA"/>
</dbReference>
<dbReference type="PROSITE" id="PS51257">
    <property type="entry name" value="PROKAR_LIPOPROTEIN"/>
    <property type="match status" value="1"/>
</dbReference>
<sequence>MRKLFTVTMLAVSTIGLLTACGNEDMELYNKAKTAIEDRYENTKFQKFEICKTEDKDYLTVKATDEKATEKYIYIISKNETRMATSSPLFKTEKSCKVLKN</sequence>
<protein>
    <recommendedName>
        <fullName evidence="3">Lipoprotein</fullName>
    </recommendedName>
</protein>
<evidence type="ECO:0000313" key="2">
    <source>
        <dbReference type="Proteomes" id="UP000228484"/>
    </source>
</evidence>
<organism evidence="1 2">
    <name type="scientific">Bacillus fungorum</name>
    <dbReference type="NCBI Taxonomy" id="2039284"/>
    <lineage>
        <taxon>Bacteria</taxon>
        <taxon>Bacillati</taxon>
        <taxon>Bacillota</taxon>
        <taxon>Bacilli</taxon>
        <taxon>Bacillales</taxon>
        <taxon>Bacillaceae</taxon>
        <taxon>Bacillus</taxon>
    </lineage>
</organism>
<accession>A0A2G6Q7G0</accession>
<dbReference type="RefSeq" id="WP_099685989.1">
    <property type="nucleotide sequence ID" value="NZ_NWUW01000026.1"/>
</dbReference>
<dbReference type="Proteomes" id="UP000228484">
    <property type="component" value="Unassembled WGS sequence"/>
</dbReference>
<keyword evidence="2" id="KW-1185">Reference proteome</keyword>
<gene>
    <name evidence="1" type="ORF">CO726_24635</name>
</gene>
<proteinExistence type="predicted"/>
<comment type="caution">
    <text evidence="1">The sequence shown here is derived from an EMBL/GenBank/DDBJ whole genome shotgun (WGS) entry which is preliminary data.</text>
</comment>
<evidence type="ECO:0008006" key="3">
    <source>
        <dbReference type="Google" id="ProtNLM"/>
    </source>
</evidence>